<proteinExistence type="predicted"/>
<gene>
    <name evidence="1" type="ORF">Q604_UNBC13354G0002</name>
</gene>
<comment type="caution">
    <text evidence="1">The sequence shown here is derived from an EMBL/GenBank/DDBJ whole genome shotgun (WGS) entry which is preliminary data.</text>
</comment>
<keyword evidence="1" id="KW-0808">Transferase</keyword>
<name>W1XP86_9ZZZZ</name>
<dbReference type="EMBL" id="AZMM01013354">
    <property type="protein sequence ID" value="ETJ32178.1"/>
    <property type="molecule type" value="Genomic_DNA"/>
</dbReference>
<dbReference type="GO" id="GO:0016301">
    <property type="term" value="F:kinase activity"/>
    <property type="evidence" value="ECO:0007669"/>
    <property type="project" value="UniProtKB-KW"/>
</dbReference>
<organism evidence="1">
    <name type="scientific">human gut metagenome</name>
    <dbReference type="NCBI Taxonomy" id="408170"/>
    <lineage>
        <taxon>unclassified sequences</taxon>
        <taxon>metagenomes</taxon>
        <taxon>organismal metagenomes</taxon>
    </lineage>
</organism>
<protein>
    <submittedName>
        <fullName evidence="1">Sensor histidine kinase GlrK</fullName>
    </submittedName>
</protein>
<keyword evidence="1" id="KW-0418">Kinase</keyword>
<dbReference type="AlphaFoldDB" id="W1XP86"/>
<reference evidence="1" key="1">
    <citation type="submission" date="2013-12" db="EMBL/GenBank/DDBJ databases">
        <title>A Varibaculum cambriense genome reconstructed from a premature infant gut community with otherwise low bacterial novelty that shifts toward anaerobic metabolism during the third week of life.</title>
        <authorList>
            <person name="Brown C.T."/>
            <person name="Sharon I."/>
            <person name="Thomas B.C."/>
            <person name="Castelle C.J."/>
            <person name="Morowitz M.J."/>
            <person name="Banfield J.F."/>
        </authorList>
    </citation>
    <scope>NUCLEOTIDE SEQUENCE</scope>
</reference>
<sequence length="51" mass="5617">AAAARLEAFASANTEMVQATRTVVFSRGQQLSVKSPNVGNILVGNRWCYFW</sequence>
<feature type="non-terminal residue" evidence="1">
    <location>
        <position position="1"/>
    </location>
</feature>
<accession>W1XP86</accession>
<evidence type="ECO:0000313" key="1">
    <source>
        <dbReference type="EMBL" id="ETJ32178.1"/>
    </source>
</evidence>